<proteinExistence type="predicted"/>
<dbReference type="Proteomes" id="UP001408789">
    <property type="component" value="Unassembled WGS sequence"/>
</dbReference>
<dbReference type="AlphaFoldDB" id="A0AAP0C8J4"/>
<feature type="region of interest" description="Disordered" evidence="1">
    <location>
        <begin position="1"/>
        <end position="55"/>
    </location>
</feature>
<evidence type="ECO:0000313" key="4">
    <source>
        <dbReference type="Proteomes" id="UP001408789"/>
    </source>
</evidence>
<feature type="domain" description="Putative plant transposon protein" evidence="2">
    <location>
        <begin position="143"/>
        <end position="292"/>
    </location>
</feature>
<reference evidence="3 4" key="1">
    <citation type="submission" date="2024-04" db="EMBL/GenBank/DDBJ databases">
        <title>The reference genome of an endangered Asteraceae, Deinandra increscens subsp. villosa, native to the Central Coast of California.</title>
        <authorList>
            <person name="Guilliams M."/>
            <person name="Hasenstab-Lehman K."/>
            <person name="Meyer R."/>
            <person name="Mcevoy S."/>
        </authorList>
    </citation>
    <scope>NUCLEOTIDE SEQUENCE [LARGE SCALE GENOMIC DNA]</scope>
    <source>
        <tissue evidence="3">Leaf</tissue>
    </source>
</reference>
<keyword evidence="4" id="KW-1185">Reference proteome</keyword>
<comment type="caution">
    <text evidence="3">The sequence shown here is derived from an EMBL/GenBank/DDBJ whole genome shotgun (WGS) entry which is preliminary data.</text>
</comment>
<evidence type="ECO:0000259" key="2">
    <source>
        <dbReference type="Pfam" id="PF20167"/>
    </source>
</evidence>
<feature type="compositionally biased region" description="Basic and acidic residues" evidence="1">
    <location>
        <begin position="22"/>
        <end position="34"/>
    </location>
</feature>
<dbReference type="InterPro" id="IPR046796">
    <property type="entry name" value="Transposase_32_dom"/>
</dbReference>
<organism evidence="3 4">
    <name type="scientific">Deinandra increscens subsp. villosa</name>
    <dbReference type="NCBI Taxonomy" id="3103831"/>
    <lineage>
        <taxon>Eukaryota</taxon>
        <taxon>Viridiplantae</taxon>
        <taxon>Streptophyta</taxon>
        <taxon>Embryophyta</taxon>
        <taxon>Tracheophyta</taxon>
        <taxon>Spermatophyta</taxon>
        <taxon>Magnoliopsida</taxon>
        <taxon>eudicotyledons</taxon>
        <taxon>Gunneridae</taxon>
        <taxon>Pentapetalae</taxon>
        <taxon>asterids</taxon>
        <taxon>campanulids</taxon>
        <taxon>Asterales</taxon>
        <taxon>Asteraceae</taxon>
        <taxon>Asteroideae</taxon>
        <taxon>Heliantheae alliance</taxon>
        <taxon>Madieae</taxon>
        <taxon>Madiinae</taxon>
        <taxon>Deinandra</taxon>
    </lineage>
</organism>
<sequence>MKRIFRGKGKAPAGSSSNPEPEAQRQRRETQERAAEEEDRGLITHQWKSGSLSQQPSPLREEFFRTKMNSLKDKTVGFICEKEVPENEFKPFGVIKKFKALGWEAALKCHDRETKKLYAEEIEDWVATLKLYQGSSPSKVRLEGYVNDVKVTMSFDTLNEIAKFDSKGSKRYVYPDLNDIYIHPERHSTWSMMLDELFVPGADRAHLHRDELKLKPKMLHLIMQHNVIPRRGDKTEVRFPEVPILYALFHGKPLVSFRYLVIYNIWLSRDSIDRKIIPHCRLITALLKKAGVITSESVAKPKRFTPFNVKSLGGEWVYLDGDTHHVLRTVRGNRKWSVLKESNQDDSGDEEVIEEGDTIYAEAMEEDEENEDQSAPNVGVSAAAARATSSSRVPRPSSALEYDMMRFGSEYAFDEDMRETIRNARPDHYGFWPELARVSYDHTTQVGARQERAIKQLQDRQETWNRSHAYAFQQEINHRYEDDRQRRMHDQWHAGQEVVPDPPMIDYTTLPPYDGSISYPIPPMHHSVWIDPRQSQAQTQQQEGGEAGAFGFGEFSDTFTQIFGPPQPRYY</sequence>
<gene>
    <name evidence="3" type="ORF">SSX86_028892</name>
</gene>
<accession>A0AAP0C8J4</accession>
<feature type="compositionally biased region" description="Low complexity" evidence="1">
    <location>
        <begin position="374"/>
        <end position="395"/>
    </location>
</feature>
<name>A0AAP0C8J4_9ASTR</name>
<feature type="compositionally biased region" description="Polar residues" evidence="1">
    <location>
        <begin position="46"/>
        <end position="55"/>
    </location>
</feature>
<evidence type="ECO:0000256" key="1">
    <source>
        <dbReference type="SAM" id="MobiDB-lite"/>
    </source>
</evidence>
<dbReference type="Pfam" id="PF20167">
    <property type="entry name" value="Transposase_32"/>
    <property type="match status" value="1"/>
</dbReference>
<evidence type="ECO:0000313" key="3">
    <source>
        <dbReference type="EMBL" id="KAK9052264.1"/>
    </source>
</evidence>
<dbReference type="EMBL" id="JBCNJP010000027">
    <property type="protein sequence ID" value="KAK9052264.1"/>
    <property type="molecule type" value="Genomic_DNA"/>
</dbReference>
<feature type="region of interest" description="Disordered" evidence="1">
    <location>
        <begin position="365"/>
        <end position="395"/>
    </location>
</feature>
<protein>
    <recommendedName>
        <fullName evidence="2">Putative plant transposon protein domain-containing protein</fullName>
    </recommendedName>
</protein>